<evidence type="ECO:0000256" key="10">
    <source>
        <dbReference type="SAM" id="Coils"/>
    </source>
</evidence>
<dbReference type="OrthoDB" id="18453at2759"/>
<protein>
    <submittedName>
        <fullName evidence="12">Nnf1-domain-containing protein</fullName>
    </submittedName>
</protein>
<evidence type="ECO:0000256" key="11">
    <source>
        <dbReference type="SAM" id="MobiDB-lite"/>
    </source>
</evidence>
<evidence type="ECO:0000256" key="7">
    <source>
        <dbReference type="ARBA" id="ARBA00023242"/>
    </source>
</evidence>
<evidence type="ECO:0000256" key="5">
    <source>
        <dbReference type="ARBA" id="ARBA00022776"/>
    </source>
</evidence>
<evidence type="ECO:0000256" key="8">
    <source>
        <dbReference type="ARBA" id="ARBA00023306"/>
    </source>
</evidence>
<accession>A0A9P7YHC8</accession>
<dbReference type="InterPro" id="IPR007128">
    <property type="entry name" value="PMF1/Nnf1"/>
</dbReference>
<keyword evidence="13" id="KW-1185">Reference proteome</keyword>
<dbReference type="PANTHER" id="PTHR15459">
    <property type="entry name" value="POLYAMINE-MODULATED FACTOR 1"/>
    <property type="match status" value="1"/>
</dbReference>
<feature type="region of interest" description="Disordered" evidence="11">
    <location>
        <begin position="199"/>
        <end position="221"/>
    </location>
</feature>
<organism evidence="12 13">
    <name type="scientific">Amylocarpus encephaloides</name>
    <dbReference type="NCBI Taxonomy" id="45428"/>
    <lineage>
        <taxon>Eukaryota</taxon>
        <taxon>Fungi</taxon>
        <taxon>Dikarya</taxon>
        <taxon>Ascomycota</taxon>
        <taxon>Pezizomycotina</taxon>
        <taxon>Leotiomycetes</taxon>
        <taxon>Helotiales</taxon>
        <taxon>Helotiales incertae sedis</taxon>
        <taxon>Amylocarpus</taxon>
    </lineage>
</organism>
<dbReference type="GO" id="GO:0000444">
    <property type="term" value="C:MIS12/MIND type complex"/>
    <property type="evidence" value="ECO:0007669"/>
    <property type="project" value="InterPro"/>
</dbReference>
<evidence type="ECO:0000256" key="3">
    <source>
        <dbReference type="ARBA" id="ARBA00022454"/>
    </source>
</evidence>
<gene>
    <name evidence="12" type="ORF">BJ875DRAFT_38567</name>
</gene>
<dbReference type="GO" id="GO:0007059">
    <property type="term" value="P:chromosome segregation"/>
    <property type="evidence" value="ECO:0007669"/>
    <property type="project" value="TreeGrafter"/>
</dbReference>
<dbReference type="AlphaFoldDB" id="A0A9P7YHC8"/>
<keyword evidence="5" id="KW-0498">Mitosis</keyword>
<keyword evidence="10" id="KW-0175">Coiled coil</keyword>
<evidence type="ECO:0000256" key="6">
    <source>
        <dbReference type="ARBA" id="ARBA00022838"/>
    </source>
</evidence>
<dbReference type="Pfam" id="PF03980">
    <property type="entry name" value="Nnf1"/>
    <property type="match status" value="1"/>
</dbReference>
<keyword evidence="9" id="KW-0137">Centromere</keyword>
<evidence type="ECO:0000313" key="13">
    <source>
        <dbReference type="Proteomes" id="UP000824998"/>
    </source>
</evidence>
<sequence length="221" mass="24065">MAEPSTDAKSPSPPPQPHTQITPGPRAIQFTTLYTRTLSATMNAISYEAFATCFPEIAKGAEGALRAYHGQFLGRLEGLAQEEFETILQERNVVQQLNKLEDIIASAKYRKSQQASHDTVDEGDTAPPHAQPPPELLRAHLAPHLNSQRSHLNARLQTTESQNANLMAEVQRQKAEIEELMGRVRGLVEDVEGAGSMLGEEMVVGGLSEDGRRGEEALSGS</sequence>
<feature type="compositionally biased region" description="Basic and acidic residues" evidence="11">
    <location>
        <begin position="209"/>
        <end position="221"/>
    </location>
</feature>
<feature type="coiled-coil region" evidence="10">
    <location>
        <begin position="149"/>
        <end position="190"/>
    </location>
</feature>
<keyword evidence="4" id="KW-0132">Cell division</keyword>
<comment type="subcellular location">
    <subcellularLocation>
        <location evidence="2">Chromosome</location>
        <location evidence="2">Centromere</location>
        <location evidence="2">Kinetochore</location>
    </subcellularLocation>
    <subcellularLocation>
        <location evidence="1">Nucleus</location>
    </subcellularLocation>
</comment>
<dbReference type="GO" id="GO:0051301">
    <property type="term" value="P:cell division"/>
    <property type="evidence" value="ECO:0007669"/>
    <property type="project" value="UniProtKB-KW"/>
</dbReference>
<dbReference type="GO" id="GO:0005634">
    <property type="term" value="C:nucleus"/>
    <property type="evidence" value="ECO:0007669"/>
    <property type="project" value="UniProtKB-SubCell"/>
</dbReference>
<evidence type="ECO:0000256" key="4">
    <source>
        <dbReference type="ARBA" id="ARBA00022618"/>
    </source>
</evidence>
<keyword evidence="7" id="KW-0539">Nucleus</keyword>
<evidence type="ECO:0000313" key="12">
    <source>
        <dbReference type="EMBL" id="KAG9233601.1"/>
    </source>
</evidence>
<evidence type="ECO:0000256" key="2">
    <source>
        <dbReference type="ARBA" id="ARBA00004629"/>
    </source>
</evidence>
<feature type="region of interest" description="Disordered" evidence="11">
    <location>
        <begin position="1"/>
        <end position="24"/>
    </location>
</feature>
<dbReference type="PANTHER" id="PTHR15459:SF3">
    <property type="entry name" value="POLYAMINE-MODULATED FACTOR 1"/>
    <property type="match status" value="1"/>
</dbReference>
<name>A0A9P7YHC8_9HELO</name>
<evidence type="ECO:0000256" key="1">
    <source>
        <dbReference type="ARBA" id="ARBA00004123"/>
    </source>
</evidence>
<keyword evidence="8" id="KW-0131">Cell cycle</keyword>
<feature type="region of interest" description="Disordered" evidence="11">
    <location>
        <begin position="110"/>
        <end position="135"/>
    </location>
</feature>
<evidence type="ECO:0000256" key="9">
    <source>
        <dbReference type="ARBA" id="ARBA00023328"/>
    </source>
</evidence>
<keyword evidence="3" id="KW-0158">Chromosome</keyword>
<dbReference type="EMBL" id="MU251493">
    <property type="protein sequence ID" value="KAG9233601.1"/>
    <property type="molecule type" value="Genomic_DNA"/>
</dbReference>
<dbReference type="Proteomes" id="UP000824998">
    <property type="component" value="Unassembled WGS sequence"/>
</dbReference>
<proteinExistence type="predicted"/>
<keyword evidence="6" id="KW-0995">Kinetochore</keyword>
<reference evidence="12" key="1">
    <citation type="journal article" date="2021" name="IMA Fungus">
        <title>Genomic characterization of three marine fungi, including Emericellopsis atlantica sp. nov. with signatures of a generalist lifestyle and marine biomass degradation.</title>
        <authorList>
            <person name="Hagestad O.C."/>
            <person name="Hou L."/>
            <person name="Andersen J.H."/>
            <person name="Hansen E.H."/>
            <person name="Altermark B."/>
            <person name="Li C."/>
            <person name="Kuhnert E."/>
            <person name="Cox R.J."/>
            <person name="Crous P.W."/>
            <person name="Spatafora J.W."/>
            <person name="Lail K."/>
            <person name="Amirebrahimi M."/>
            <person name="Lipzen A."/>
            <person name="Pangilinan J."/>
            <person name="Andreopoulos W."/>
            <person name="Hayes R.D."/>
            <person name="Ng V."/>
            <person name="Grigoriev I.V."/>
            <person name="Jackson S.A."/>
            <person name="Sutton T.D.S."/>
            <person name="Dobson A.D.W."/>
            <person name="Rama T."/>
        </authorList>
    </citation>
    <scope>NUCLEOTIDE SEQUENCE</scope>
    <source>
        <strain evidence="12">TRa018bII</strain>
    </source>
</reference>
<comment type="caution">
    <text evidence="12">The sequence shown here is derived from an EMBL/GenBank/DDBJ whole genome shotgun (WGS) entry which is preliminary data.</text>
</comment>